<evidence type="ECO:0000256" key="2">
    <source>
        <dbReference type="ARBA" id="ARBA00004889"/>
    </source>
</evidence>
<dbReference type="Gene3D" id="3.40.50.2020">
    <property type="match status" value="1"/>
</dbReference>
<comment type="similarity">
    <text evidence="4">In the C-terminal section; belongs to the OMP decarboxylase family.</text>
</comment>
<evidence type="ECO:0000256" key="1">
    <source>
        <dbReference type="ARBA" id="ARBA00004861"/>
    </source>
</evidence>
<keyword evidence="17" id="KW-1185">Reference proteome</keyword>
<dbReference type="SUPFAM" id="SSF51366">
    <property type="entry name" value="Ribulose-phoshate binding barrel"/>
    <property type="match status" value="1"/>
</dbReference>
<comment type="pathway">
    <text evidence="1">Pyrimidine metabolism; UMP biosynthesis via de novo pathway; UMP from orotate: step 2/2.</text>
</comment>
<evidence type="ECO:0000313" key="16">
    <source>
        <dbReference type="EMBL" id="KAJ9589491.1"/>
    </source>
</evidence>
<proteinExistence type="inferred from homology"/>
<dbReference type="InterPro" id="IPR004467">
    <property type="entry name" value="Or_phspho_trans_dom"/>
</dbReference>
<dbReference type="CDD" id="cd06223">
    <property type="entry name" value="PRTases_typeI"/>
    <property type="match status" value="1"/>
</dbReference>
<keyword evidence="12" id="KW-0456">Lyase</keyword>
<dbReference type="Pfam" id="PF00156">
    <property type="entry name" value="Pribosyltran"/>
    <property type="match status" value="1"/>
</dbReference>
<comment type="pathway">
    <text evidence="2">Pyrimidine metabolism; UMP biosynthesis via de novo pathway; UMP from orotate: step 1/2.</text>
</comment>
<dbReference type="Gene3D" id="3.20.20.70">
    <property type="entry name" value="Aldolase class I"/>
    <property type="match status" value="1"/>
</dbReference>
<dbReference type="AlphaFoldDB" id="A0AAD7ZZF2"/>
<dbReference type="InterPro" id="IPR013785">
    <property type="entry name" value="Aldolase_TIM"/>
</dbReference>
<feature type="domain" description="Orotidine 5'-phosphate decarboxylase" evidence="15">
    <location>
        <begin position="254"/>
        <end position="314"/>
    </location>
</feature>
<evidence type="ECO:0000256" key="9">
    <source>
        <dbReference type="ARBA" id="ARBA00022679"/>
    </source>
</evidence>
<gene>
    <name evidence="16" type="ORF">L9F63_017308</name>
</gene>
<dbReference type="InterPro" id="IPR029057">
    <property type="entry name" value="PRTase-like"/>
</dbReference>
<dbReference type="InterPro" id="IPR011060">
    <property type="entry name" value="RibuloseP-bd_barrel"/>
</dbReference>
<dbReference type="HAMAP" id="MF_01208">
    <property type="entry name" value="PyrE"/>
    <property type="match status" value="1"/>
</dbReference>
<dbReference type="PANTHER" id="PTHR19278">
    <property type="entry name" value="OROTATE PHOSPHORIBOSYLTRANSFERASE"/>
    <property type="match status" value="1"/>
</dbReference>
<reference evidence="16" key="2">
    <citation type="submission" date="2023-05" db="EMBL/GenBank/DDBJ databases">
        <authorList>
            <person name="Fouks B."/>
        </authorList>
    </citation>
    <scope>NUCLEOTIDE SEQUENCE</scope>
    <source>
        <strain evidence="16">Stay&amp;Tobe</strain>
        <tissue evidence="16">Testes</tissue>
    </source>
</reference>
<dbReference type="PANTHER" id="PTHR19278:SF9">
    <property type="entry name" value="URIDINE 5'-MONOPHOSPHATE SYNTHASE"/>
    <property type="match status" value="1"/>
</dbReference>
<name>A0AAD7ZZF2_DIPPU</name>
<evidence type="ECO:0000256" key="5">
    <source>
        <dbReference type="ARBA" id="ARBA00011971"/>
    </source>
</evidence>
<dbReference type="Pfam" id="PF00215">
    <property type="entry name" value="OMPdecase"/>
    <property type="match status" value="1"/>
</dbReference>
<keyword evidence="9" id="KW-0808">Transferase</keyword>
<dbReference type="InterPro" id="IPR001754">
    <property type="entry name" value="OMPdeCOase_dom"/>
</dbReference>
<dbReference type="InterPro" id="IPR023031">
    <property type="entry name" value="OPRT"/>
</dbReference>
<keyword evidence="11" id="KW-0665">Pyrimidine biosynthesis</keyword>
<evidence type="ECO:0000313" key="17">
    <source>
        <dbReference type="Proteomes" id="UP001233999"/>
    </source>
</evidence>
<organism evidence="16 17">
    <name type="scientific">Diploptera punctata</name>
    <name type="common">Pacific beetle cockroach</name>
    <dbReference type="NCBI Taxonomy" id="6984"/>
    <lineage>
        <taxon>Eukaryota</taxon>
        <taxon>Metazoa</taxon>
        <taxon>Ecdysozoa</taxon>
        <taxon>Arthropoda</taxon>
        <taxon>Hexapoda</taxon>
        <taxon>Insecta</taxon>
        <taxon>Pterygota</taxon>
        <taxon>Neoptera</taxon>
        <taxon>Polyneoptera</taxon>
        <taxon>Dictyoptera</taxon>
        <taxon>Blattodea</taxon>
        <taxon>Blaberoidea</taxon>
        <taxon>Blaberidae</taxon>
        <taxon>Diplopterinae</taxon>
        <taxon>Diploptera</taxon>
    </lineage>
</organism>
<comment type="similarity">
    <text evidence="3">In the N-terminal section; belongs to the purine/pyrimidine phosphoribosyltransferase family.</text>
</comment>
<evidence type="ECO:0000256" key="8">
    <source>
        <dbReference type="ARBA" id="ARBA00022676"/>
    </source>
</evidence>
<keyword evidence="8" id="KW-0328">Glycosyltransferase</keyword>
<evidence type="ECO:0000256" key="10">
    <source>
        <dbReference type="ARBA" id="ARBA00022793"/>
    </source>
</evidence>
<evidence type="ECO:0000256" key="7">
    <source>
        <dbReference type="ARBA" id="ARBA00015047"/>
    </source>
</evidence>
<dbReference type="GO" id="GO:0006207">
    <property type="term" value="P:'de novo' pyrimidine nucleobase biosynthetic process"/>
    <property type="evidence" value="ECO:0007669"/>
    <property type="project" value="InterPro"/>
</dbReference>
<evidence type="ECO:0000256" key="6">
    <source>
        <dbReference type="ARBA" id="ARBA00012321"/>
    </source>
</evidence>
<sequence length="314" mass="34969">MAGFESELKDLVISLYKMNVLKFGCFKMKVGIDSPVYFDLRSVVAYPAIMQKVAMLLWDFAKDEVECDQLCGVPYAALPIATLISVRTDIPMVIRRKEVKKYGTKKLIEGIFSPGQKCVVIEDVVTSGSSILETIYDLRSEGLDVTCALVIVDREQGGKTNLSEKGIKMRSLCTLSQILKILREAGHINQEMVASVEKYITASQIRPDGTFLVPQVQKETSELNRLVLPYGARAEHAKNPVAAKLLQLMETKQSNLCLAADVVDPMDLLSLANSVGSQICILKTHIDIVKDFKPKLCEELNRLAQQHNFLIMED</sequence>
<keyword evidence="13" id="KW-0511">Multifunctional enzyme</keyword>
<accession>A0AAD7ZZF2</accession>
<dbReference type="EMBL" id="JASPKZ010004937">
    <property type="protein sequence ID" value="KAJ9589491.1"/>
    <property type="molecule type" value="Genomic_DNA"/>
</dbReference>
<feature type="domain" description="Phosphoribosyltransferase" evidence="14">
    <location>
        <begin position="45"/>
        <end position="158"/>
    </location>
</feature>
<evidence type="ECO:0000256" key="4">
    <source>
        <dbReference type="ARBA" id="ARBA00009769"/>
    </source>
</evidence>
<evidence type="ECO:0000259" key="15">
    <source>
        <dbReference type="Pfam" id="PF00215"/>
    </source>
</evidence>
<evidence type="ECO:0000256" key="11">
    <source>
        <dbReference type="ARBA" id="ARBA00022975"/>
    </source>
</evidence>
<evidence type="ECO:0000256" key="13">
    <source>
        <dbReference type="ARBA" id="ARBA00023268"/>
    </source>
</evidence>
<dbReference type="EC" id="4.1.1.23" evidence="6"/>
<dbReference type="InterPro" id="IPR000836">
    <property type="entry name" value="PRTase_dom"/>
</dbReference>
<evidence type="ECO:0000256" key="12">
    <source>
        <dbReference type="ARBA" id="ARBA00023239"/>
    </source>
</evidence>
<evidence type="ECO:0000259" key="14">
    <source>
        <dbReference type="Pfam" id="PF00156"/>
    </source>
</evidence>
<dbReference type="GO" id="GO:0004590">
    <property type="term" value="F:orotidine-5'-phosphate decarboxylase activity"/>
    <property type="evidence" value="ECO:0007669"/>
    <property type="project" value="UniProtKB-EC"/>
</dbReference>
<dbReference type="SUPFAM" id="SSF53271">
    <property type="entry name" value="PRTase-like"/>
    <property type="match status" value="1"/>
</dbReference>
<keyword evidence="10" id="KW-0210">Decarboxylase</keyword>
<dbReference type="NCBIfam" id="TIGR00336">
    <property type="entry name" value="pyrE"/>
    <property type="match status" value="1"/>
</dbReference>
<comment type="caution">
    <text evidence="16">The sequence shown here is derived from an EMBL/GenBank/DDBJ whole genome shotgun (WGS) entry which is preliminary data.</text>
</comment>
<feature type="non-terminal residue" evidence="16">
    <location>
        <position position="314"/>
    </location>
</feature>
<dbReference type="GO" id="GO:0004588">
    <property type="term" value="F:orotate phosphoribosyltransferase activity"/>
    <property type="evidence" value="ECO:0007669"/>
    <property type="project" value="UniProtKB-EC"/>
</dbReference>
<reference evidence="16" key="1">
    <citation type="journal article" date="2023" name="IScience">
        <title>Live-bearing cockroach genome reveals convergent evolutionary mechanisms linked to viviparity in insects and beyond.</title>
        <authorList>
            <person name="Fouks B."/>
            <person name="Harrison M.C."/>
            <person name="Mikhailova A.A."/>
            <person name="Marchal E."/>
            <person name="English S."/>
            <person name="Carruthers M."/>
            <person name="Jennings E.C."/>
            <person name="Chiamaka E.L."/>
            <person name="Frigard R.A."/>
            <person name="Pippel M."/>
            <person name="Attardo G.M."/>
            <person name="Benoit J.B."/>
            <person name="Bornberg-Bauer E."/>
            <person name="Tobe S.S."/>
        </authorList>
    </citation>
    <scope>NUCLEOTIDE SEQUENCE</scope>
    <source>
        <strain evidence="16">Stay&amp;Tobe</strain>
    </source>
</reference>
<dbReference type="FunFam" id="3.40.50.2020:FF:000025">
    <property type="entry name" value="Uridine monophosphate synthetase"/>
    <property type="match status" value="1"/>
</dbReference>
<evidence type="ECO:0000256" key="3">
    <source>
        <dbReference type="ARBA" id="ARBA00006221"/>
    </source>
</evidence>
<dbReference type="GO" id="GO:0006222">
    <property type="term" value="P:UMP biosynthetic process"/>
    <property type="evidence" value="ECO:0007669"/>
    <property type="project" value="TreeGrafter"/>
</dbReference>
<protein>
    <recommendedName>
        <fullName evidence="7">Uridine 5'-monophosphate synthase</fullName>
        <ecNumber evidence="5">2.4.2.10</ecNumber>
        <ecNumber evidence="6">4.1.1.23</ecNumber>
    </recommendedName>
</protein>
<dbReference type="Proteomes" id="UP001233999">
    <property type="component" value="Unassembled WGS sequence"/>
</dbReference>
<dbReference type="EC" id="2.4.2.10" evidence="5"/>